<feature type="region of interest" description="Disordered" evidence="1">
    <location>
        <begin position="1"/>
        <end position="54"/>
    </location>
</feature>
<dbReference type="EMBL" id="CM018218">
    <property type="protein sequence ID" value="KAB2036008.1"/>
    <property type="molecule type" value="Genomic_DNA"/>
</dbReference>
<evidence type="ECO:0000313" key="2">
    <source>
        <dbReference type="EMBL" id="KAB2036008.1"/>
    </source>
</evidence>
<reference evidence="3" key="1">
    <citation type="journal article" date="2020" name="Nat. Genet.">
        <title>Genomic diversifications of five Gossypium allopolyploid species and their impact on cotton improvement.</title>
        <authorList>
            <person name="Chen Z.J."/>
            <person name="Sreedasyam A."/>
            <person name="Ando A."/>
            <person name="Song Q."/>
            <person name="De Santiago L.M."/>
            <person name="Hulse-Kemp A.M."/>
            <person name="Ding M."/>
            <person name="Ye W."/>
            <person name="Kirkbride R.C."/>
            <person name="Jenkins J."/>
            <person name="Plott C."/>
            <person name="Lovell J."/>
            <person name="Lin Y.M."/>
            <person name="Vaughn R."/>
            <person name="Liu B."/>
            <person name="Simpson S."/>
            <person name="Scheffler B.E."/>
            <person name="Wen L."/>
            <person name="Saski C.A."/>
            <person name="Grover C.E."/>
            <person name="Hu G."/>
            <person name="Conover J.L."/>
            <person name="Carlson J.W."/>
            <person name="Shu S."/>
            <person name="Boston L.B."/>
            <person name="Williams M."/>
            <person name="Peterson D.G."/>
            <person name="McGee K."/>
            <person name="Jones D.C."/>
            <person name="Wendel J.F."/>
            <person name="Stelly D.M."/>
            <person name="Grimwood J."/>
            <person name="Schmutz J."/>
        </authorList>
    </citation>
    <scope>NUCLEOTIDE SEQUENCE [LARGE SCALE GENOMIC DNA]</scope>
    <source>
        <strain evidence="3">cv. 3-79</strain>
    </source>
</reference>
<dbReference type="AlphaFoldDB" id="A0A5J5RYG8"/>
<proteinExistence type="predicted"/>
<organism evidence="2 3">
    <name type="scientific">Gossypium barbadense</name>
    <name type="common">Sea Island cotton</name>
    <name type="synonym">Hibiscus barbadensis</name>
    <dbReference type="NCBI Taxonomy" id="3634"/>
    <lineage>
        <taxon>Eukaryota</taxon>
        <taxon>Viridiplantae</taxon>
        <taxon>Streptophyta</taxon>
        <taxon>Embryophyta</taxon>
        <taxon>Tracheophyta</taxon>
        <taxon>Spermatophyta</taxon>
        <taxon>Magnoliopsida</taxon>
        <taxon>eudicotyledons</taxon>
        <taxon>Gunneridae</taxon>
        <taxon>Pentapetalae</taxon>
        <taxon>rosids</taxon>
        <taxon>malvids</taxon>
        <taxon>Malvales</taxon>
        <taxon>Malvaceae</taxon>
        <taxon>Malvoideae</taxon>
        <taxon>Gossypium</taxon>
    </lineage>
</organism>
<feature type="compositionally biased region" description="Basic and acidic residues" evidence="1">
    <location>
        <begin position="23"/>
        <end position="44"/>
    </location>
</feature>
<evidence type="ECO:0000256" key="1">
    <source>
        <dbReference type="SAM" id="MobiDB-lite"/>
    </source>
</evidence>
<protein>
    <submittedName>
        <fullName evidence="2">Uncharacterized protein</fullName>
    </submittedName>
</protein>
<accession>A0A5J5RYG8</accession>
<evidence type="ECO:0000313" key="3">
    <source>
        <dbReference type="Proteomes" id="UP000327439"/>
    </source>
</evidence>
<name>A0A5J5RYG8_GOSBA</name>
<sequence>MREKGVFNPHRVASLRSQISEPAGKRETHNPSRTRIDDGGEALRRRNHGGSRSSFAGVGVACRFGARLGWRWQTSGVVRSKSAHGVAAARGAPGTLGFLAIPKIFKVLGHRALFL</sequence>
<dbReference type="Proteomes" id="UP000327439">
    <property type="component" value="Chromosome D04"/>
</dbReference>
<keyword evidence="3" id="KW-1185">Reference proteome</keyword>
<gene>
    <name evidence="2" type="ORF">ES319_D04G193400v1</name>
</gene>